<keyword evidence="9 10" id="KW-0998">Cell outer membrane</keyword>
<dbReference type="InterPro" id="IPR000531">
    <property type="entry name" value="Beta-barrel_TonB"/>
</dbReference>
<dbReference type="Gene3D" id="2.40.170.20">
    <property type="entry name" value="TonB-dependent receptor, beta-barrel domain"/>
    <property type="match status" value="1"/>
</dbReference>
<dbReference type="NCBIfam" id="TIGR04056">
    <property type="entry name" value="OMP_RagA_SusC"/>
    <property type="match status" value="1"/>
</dbReference>
<dbReference type="Pfam" id="PF07715">
    <property type="entry name" value="Plug"/>
    <property type="match status" value="1"/>
</dbReference>
<evidence type="ECO:0000256" key="11">
    <source>
        <dbReference type="RuleBase" id="RU003357"/>
    </source>
</evidence>
<dbReference type="Gene3D" id="2.170.130.10">
    <property type="entry name" value="TonB-dependent receptor, plug domain"/>
    <property type="match status" value="1"/>
</dbReference>
<dbReference type="InterPro" id="IPR023996">
    <property type="entry name" value="TonB-dep_OMP_SusC/RagA"/>
</dbReference>
<keyword evidence="8 10" id="KW-0472">Membrane</keyword>
<keyword evidence="3 10" id="KW-1134">Transmembrane beta strand</keyword>
<dbReference type="SUPFAM" id="SSF49464">
    <property type="entry name" value="Carboxypeptidase regulatory domain-like"/>
    <property type="match status" value="1"/>
</dbReference>
<keyword evidence="7 11" id="KW-0798">TonB box</keyword>
<protein>
    <submittedName>
        <fullName evidence="16">SusC/RagA family TonB-linked outer membrane protein</fullName>
    </submittedName>
</protein>
<sequence length="1136" mass="126093">MKFSTNFSCGIKSGMQKLNTYQDMKPNQLSPALRRTIIRRIQLIFFIVFIAMLQVSASSFAQKININQTNISLEKALKLIRQQAGYDFLFDAKVIQKAAAFNINIKNADINEALKQCLKGQKLTYSLEEHTVLIKEKSLLESLKENLNFQLNDKDVTGYVFMEKTSTPLIGATVMVKRTKKAVFTDNKGVFILKGVLPTDTLVCSYIGYINKEVPVKNNYQSIIYLAETTNALDAIVVQGYGKTTQRLATGNIVRVTASDIGKQLLDNPIMALQGAVPGLEITSIDGRDAGLKKIELRGRKSINSNFSSEPLYIIDGVPLTILNPVPNYSGGQTQSTIAAGLNGNSPLYNINPGDIESIEVLKDADATAIYGSRGGNGVILITTKKGKAGKTTFAINGQQGVKMIIKKWDLLNTEQYLDMRRQAFKNDGTTPTALTAPELLKYDQNSYTDWQEMAYGNLGKWTNFDANLSGGDAQTTFRLSSGINRTKDISTYSGLNQRISANASLSHNSLDQRFKIDFMASYSSTENNSISVGDVATAPTNAPDIFDAKGDFNFGEWANEMDSFTSLKRPKKNTNDYLNSSISIGYSFFNNFNFKVNAGYNSNHSDSRYIVPLASYNVALSPDSKATIATYNMSAKNFLVEPQATYNSFIGKGKLALLLGGTFQNNATNSHQLTASGFDSDEQLTSINAATTYVNKESVLAYKYAGIFARINYNLEDKYILNLNARRDGSSRFGTDNRYGNFGSFGAAWIVSEEKWVQKYLPKAISLIKLRGSYGILGSDGVGDYKYLTQYGSEYLGSKLWPYDGINALVPQIQPNSDFKWQQNKKTEIGLSLAFFKDIMNLDLAWYSDYTNNQLLEFPTPVYTGFKTIVMNSPAEVENKGFEFMLSARILNTKNFSWSSSFNFSKNDNKLVGYKNIEESPYYNFYKVGQSLNNSYVFKSLGVDPNTGEYTYYDFGGDGKVSYRGDVPAGTLGDDRGVAINTSPEFFGGMTQSFRFKNMSLSTQFYYSKIKTTFNSNPAGNRNRTKFVYENTWRQPGDQALYAKFTNLQTPEGDNFGSSDANFVDGDFIRLKNIQLAYSLPANAVRFLGITALSVNVTGQNIFVITKYPGLDPETTQSTGMPPTRVFTMGLNCTF</sequence>
<comment type="caution">
    <text evidence="16">The sequence shown here is derived from an EMBL/GenBank/DDBJ whole genome shotgun (WGS) entry which is preliminary data.</text>
</comment>
<dbReference type="SUPFAM" id="SSF56935">
    <property type="entry name" value="Porins"/>
    <property type="match status" value="1"/>
</dbReference>
<dbReference type="Gene3D" id="3.55.50.30">
    <property type="match status" value="1"/>
</dbReference>
<feature type="transmembrane region" description="Helical" evidence="12">
    <location>
        <begin position="43"/>
        <end position="61"/>
    </location>
</feature>
<dbReference type="Gene3D" id="2.60.40.1120">
    <property type="entry name" value="Carboxypeptidase-like, regulatory domain"/>
    <property type="match status" value="1"/>
</dbReference>
<evidence type="ECO:0000259" key="13">
    <source>
        <dbReference type="Pfam" id="PF00593"/>
    </source>
</evidence>
<dbReference type="InterPro" id="IPR023997">
    <property type="entry name" value="TonB-dep_OMP_SusC/RagA_CS"/>
</dbReference>
<proteinExistence type="inferred from homology"/>
<dbReference type="InterPro" id="IPR039426">
    <property type="entry name" value="TonB-dep_rcpt-like"/>
</dbReference>
<reference evidence="16 17" key="1">
    <citation type="submission" date="2019-11" db="EMBL/GenBank/DDBJ databases">
        <title>Description of Pedobacter sp. LMG 31462T.</title>
        <authorList>
            <person name="Carlier A."/>
            <person name="Qi S."/>
            <person name="Vandamme P."/>
        </authorList>
    </citation>
    <scope>NUCLEOTIDE SEQUENCE [LARGE SCALE GENOMIC DNA]</scope>
    <source>
        <strain evidence="16 17">LMG 31462</strain>
    </source>
</reference>
<feature type="domain" description="TonB-dependent receptor-like beta-barrel" evidence="13">
    <location>
        <begin position="551"/>
        <end position="911"/>
    </location>
</feature>
<evidence type="ECO:0000313" key="16">
    <source>
        <dbReference type="EMBL" id="MBB2148123.1"/>
    </source>
</evidence>
<dbReference type="PROSITE" id="PS52016">
    <property type="entry name" value="TONB_DEPENDENT_REC_3"/>
    <property type="match status" value="1"/>
</dbReference>
<dbReference type="InterPro" id="IPR037066">
    <property type="entry name" value="Plug_dom_sf"/>
</dbReference>
<evidence type="ECO:0000256" key="9">
    <source>
        <dbReference type="ARBA" id="ARBA00023237"/>
    </source>
</evidence>
<evidence type="ECO:0000256" key="5">
    <source>
        <dbReference type="ARBA" id="ARBA00022692"/>
    </source>
</evidence>
<evidence type="ECO:0000256" key="12">
    <source>
        <dbReference type="SAM" id="Phobius"/>
    </source>
</evidence>
<evidence type="ECO:0000313" key="17">
    <source>
        <dbReference type="Proteomes" id="UP000636110"/>
    </source>
</evidence>
<feature type="domain" description="TonB-dependent receptor plug" evidence="15">
    <location>
        <begin position="249"/>
        <end position="379"/>
    </location>
</feature>
<keyword evidence="12" id="KW-1133">Transmembrane helix</keyword>
<organism evidence="16 17">
    <name type="scientific">Pedobacter gandavensis</name>
    <dbReference type="NCBI Taxonomy" id="2679963"/>
    <lineage>
        <taxon>Bacteria</taxon>
        <taxon>Pseudomonadati</taxon>
        <taxon>Bacteroidota</taxon>
        <taxon>Sphingobacteriia</taxon>
        <taxon>Sphingobacteriales</taxon>
        <taxon>Sphingobacteriaceae</taxon>
        <taxon>Pedobacter</taxon>
    </lineage>
</organism>
<evidence type="ECO:0000256" key="1">
    <source>
        <dbReference type="ARBA" id="ARBA00004571"/>
    </source>
</evidence>
<evidence type="ECO:0000256" key="8">
    <source>
        <dbReference type="ARBA" id="ARBA00023136"/>
    </source>
</evidence>
<keyword evidence="4" id="KW-0410">Iron transport</keyword>
<evidence type="ECO:0000256" key="10">
    <source>
        <dbReference type="PROSITE-ProRule" id="PRU01360"/>
    </source>
</evidence>
<dbReference type="InterPro" id="IPR008969">
    <property type="entry name" value="CarboxyPept-like_regulatory"/>
</dbReference>
<evidence type="ECO:0000259" key="15">
    <source>
        <dbReference type="Pfam" id="PF07715"/>
    </source>
</evidence>
<keyword evidence="17" id="KW-1185">Reference proteome</keyword>
<evidence type="ECO:0000256" key="6">
    <source>
        <dbReference type="ARBA" id="ARBA00023004"/>
    </source>
</evidence>
<evidence type="ECO:0000259" key="14">
    <source>
        <dbReference type="Pfam" id="PF07660"/>
    </source>
</evidence>
<dbReference type="Pfam" id="PF00593">
    <property type="entry name" value="TonB_dep_Rec_b-barrel"/>
    <property type="match status" value="1"/>
</dbReference>
<evidence type="ECO:0000256" key="2">
    <source>
        <dbReference type="ARBA" id="ARBA00022448"/>
    </source>
</evidence>
<dbReference type="Pfam" id="PF07660">
    <property type="entry name" value="STN"/>
    <property type="match status" value="1"/>
</dbReference>
<keyword evidence="5 10" id="KW-0812">Transmembrane</keyword>
<evidence type="ECO:0000256" key="7">
    <source>
        <dbReference type="ARBA" id="ARBA00023077"/>
    </source>
</evidence>
<dbReference type="InterPro" id="IPR011662">
    <property type="entry name" value="Secretin/TonB_short_N"/>
</dbReference>
<dbReference type="NCBIfam" id="TIGR04057">
    <property type="entry name" value="SusC_RagA_signa"/>
    <property type="match status" value="1"/>
</dbReference>
<dbReference type="InterPro" id="IPR012910">
    <property type="entry name" value="Plug_dom"/>
</dbReference>
<evidence type="ECO:0000256" key="3">
    <source>
        <dbReference type="ARBA" id="ARBA00022452"/>
    </source>
</evidence>
<accession>A0ABR6EUJ9</accession>
<comment type="similarity">
    <text evidence="10 11">Belongs to the TonB-dependent receptor family.</text>
</comment>
<dbReference type="InterPro" id="IPR036942">
    <property type="entry name" value="Beta-barrel_TonB_sf"/>
</dbReference>
<gene>
    <name evidence="16" type="ORF">GM920_04270</name>
</gene>
<dbReference type="Proteomes" id="UP000636110">
    <property type="component" value="Unassembled WGS sequence"/>
</dbReference>
<dbReference type="EMBL" id="WNXC01000001">
    <property type="protein sequence ID" value="MBB2148123.1"/>
    <property type="molecule type" value="Genomic_DNA"/>
</dbReference>
<comment type="subcellular location">
    <subcellularLocation>
        <location evidence="1 10">Cell outer membrane</location>
        <topology evidence="1 10">Multi-pass membrane protein</topology>
    </subcellularLocation>
</comment>
<name>A0ABR6EUJ9_9SPHI</name>
<keyword evidence="2 10" id="KW-0813">Transport</keyword>
<keyword evidence="4" id="KW-0406">Ion transport</keyword>
<evidence type="ECO:0000256" key="4">
    <source>
        <dbReference type="ARBA" id="ARBA00022496"/>
    </source>
</evidence>
<keyword evidence="6" id="KW-0408">Iron</keyword>
<feature type="domain" description="Secretin/TonB short N-terminal" evidence="14">
    <location>
        <begin position="86"/>
        <end position="135"/>
    </location>
</feature>
<dbReference type="Pfam" id="PF13715">
    <property type="entry name" value="CarbopepD_reg_2"/>
    <property type="match status" value="1"/>
</dbReference>